<protein>
    <submittedName>
        <fullName evidence="1">Uncharacterized protein</fullName>
    </submittedName>
</protein>
<comment type="caution">
    <text evidence="1">The sequence shown here is derived from an EMBL/GenBank/DDBJ whole genome shotgun (WGS) entry which is preliminary data.</text>
</comment>
<proteinExistence type="predicted"/>
<keyword evidence="2" id="KW-1185">Reference proteome</keyword>
<evidence type="ECO:0000313" key="1">
    <source>
        <dbReference type="EMBL" id="PON67414.1"/>
    </source>
</evidence>
<accession>A0A2P5D2A2</accession>
<dbReference type="AlphaFoldDB" id="A0A2P5D2A2"/>
<dbReference type="EMBL" id="JXTC01000304">
    <property type="protein sequence ID" value="PON67414.1"/>
    <property type="molecule type" value="Genomic_DNA"/>
</dbReference>
<dbReference type="OrthoDB" id="841242at2759"/>
<dbReference type="PANTHER" id="PTHR38223">
    <property type="match status" value="1"/>
</dbReference>
<organism evidence="1 2">
    <name type="scientific">Trema orientale</name>
    <name type="common">Charcoal tree</name>
    <name type="synonym">Celtis orientalis</name>
    <dbReference type="NCBI Taxonomy" id="63057"/>
    <lineage>
        <taxon>Eukaryota</taxon>
        <taxon>Viridiplantae</taxon>
        <taxon>Streptophyta</taxon>
        <taxon>Embryophyta</taxon>
        <taxon>Tracheophyta</taxon>
        <taxon>Spermatophyta</taxon>
        <taxon>Magnoliopsida</taxon>
        <taxon>eudicotyledons</taxon>
        <taxon>Gunneridae</taxon>
        <taxon>Pentapetalae</taxon>
        <taxon>rosids</taxon>
        <taxon>fabids</taxon>
        <taxon>Rosales</taxon>
        <taxon>Cannabaceae</taxon>
        <taxon>Trema</taxon>
    </lineage>
</organism>
<dbReference type="PANTHER" id="PTHR38223:SF4">
    <property type="match status" value="1"/>
</dbReference>
<name>A0A2P5D2A2_TREOI</name>
<dbReference type="InParanoid" id="A0A2P5D2A2"/>
<reference evidence="2" key="1">
    <citation type="submission" date="2016-06" db="EMBL/GenBank/DDBJ databases">
        <title>Parallel loss of symbiosis genes in relatives of nitrogen-fixing non-legume Parasponia.</title>
        <authorList>
            <person name="Van Velzen R."/>
            <person name="Holmer R."/>
            <person name="Bu F."/>
            <person name="Rutten L."/>
            <person name="Van Zeijl A."/>
            <person name="Liu W."/>
            <person name="Santuari L."/>
            <person name="Cao Q."/>
            <person name="Sharma T."/>
            <person name="Shen D."/>
            <person name="Roswanjaya Y."/>
            <person name="Wardhani T."/>
            <person name="Kalhor M.S."/>
            <person name="Jansen J."/>
            <person name="Van den Hoogen J."/>
            <person name="Gungor B."/>
            <person name="Hartog M."/>
            <person name="Hontelez J."/>
            <person name="Verver J."/>
            <person name="Yang W.-C."/>
            <person name="Schijlen E."/>
            <person name="Repin R."/>
            <person name="Schilthuizen M."/>
            <person name="Schranz E."/>
            <person name="Heidstra R."/>
            <person name="Miyata K."/>
            <person name="Fedorova E."/>
            <person name="Kohlen W."/>
            <person name="Bisseling T."/>
            <person name="Smit S."/>
            <person name="Geurts R."/>
        </authorList>
    </citation>
    <scope>NUCLEOTIDE SEQUENCE [LARGE SCALE GENOMIC DNA]</scope>
    <source>
        <strain evidence="2">cv. RG33-2</strain>
    </source>
</reference>
<dbReference type="Proteomes" id="UP000237000">
    <property type="component" value="Unassembled WGS sequence"/>
</dbReference>
<sequence>MAGLQYKFFPTDFLYPKKPKTKLSIDIATRDVVNLPDQTRNQNVAENIEVLPKTLAHSSLHGNKKLMLKSTHDSPPRGNHDHGKRYLKYLSPYPVSWVLWISEESEKTS</sequence>
<evidence type="ECO:0000313" key="2">
    <source>
        <dbReference type="Proteomes" id="UP000237000"/>
    </source>
</evidence>
<gene>
    <name evidence="1" type="ORF">TorRG33x02_264550</name>
</gene>